<keyword evidence="4" id="KW-0521">NADP</keyword>
<evidence type="ECO:0000256" key="4">
    <source>
        <dbReference type="ARBA" id="ARBA00022857"/>
    </source>
</evidence>
<dbReference type="OrthoDB" id="66881at2759"/>
<dbReference type="GO" id="GO:0050661">
    <property type="term" value="F:NADP binding"/>
    <property type="evidence" value="ECO:0007669"/>
    <property type="project" value="InterPro"/>
</dbReference>
<dbReference type="HOGENOM" id="CLU_006909_5_1_1"/>
<dbReference type="GeneID" id="19304501"/>
<dbReference type="EMBL" id="KB469307">
    <property type="protein sequence ID" value="EPQ52711.1"/>
    <property type="molecule type" value="Genomic_DNA"/>
</dbReference>
<accession>S7PYI3</accession>
<reference evidence="6 7" key="1">
    <citation type="journal article" date="2012" name="Science">
        <title>The Paleozoic origin of enzymatic lignin decomposition reconstructed from 31 fungal genomes.</title>
        <authorList>
            <person name="Floudas D."/>
            <person name="Binder M."/>
            <person name="Riley R."/>
            <person name="Barry K."/>
            <person name="Blanchette R.A."/>
            <person name="Henrissat B."/>
            <person name="Martinez A.T."/>
            <person name="Otillar R."/>
            <person name="Spatafora J.W."/>
            <person name="Yadav J.S."/>
            <person name="Aerts A."/>
            <person name="Benoit I."/>
            <person name="Boyd A."/>
            <person name="Carlson A."/>
            <person name="Copeland A."/>
            <person name="Coutinho P.M."/>
            <person name="de Vries R.P."/>
            <person name="Ferreira P."/>
            <person name="Findley K."/>
            <person name="Foster B."/>
            <person name="Gaskell J."/>
            <person name="Glotzer D."/>
            <person name="Gorecki P."/>
            <person name="Heitman J."/>
            <person name="Hesse C."/>
            <person name="Hori C."/>
            <person name="Igarashi K."/>
            <person name="Jurgens J.A."/>
            <person name="Kallen N."/>
            <person name="Kersten P."/>
            <person name="Kohler A."/>
            <person name="Kuees U."/>
            <person name="Kumar T.K.A."/>
            <person name="Kuo A."/>
            <person name="LaButti K."/>
            <person name="Larrondo L.F."/>
            <person name="Lindquist E."/>
            <person name="Ling A."/>
            <person name="Lombard V."/>
            <person name="Lucas S."/>
            <person name="Lundell T."/>
            <person name="Martin R."/>
            <person name="McLaughlin D.J."/>
            <person name="Morgenstern I."/>
            <person name="Morin E."/>
            <person name="Murat C."/>
            <person name="Nagy L.G."/>
            <person name="Nolan M."/>
            <person name="Ohm R.A."/>
            <person name="Patyshakuliyeva A."/>
            <person name="Rokas A."/>
            <person name="Ruiz-Duenas F.J."/>
            <person name="Sabat G."/>
            <person name="Salamov A."/>
            <person name="Samejima M."/>
            <person name="Schmutz J."/>
            <person name="Slot J.C."/>
            <person name="St John F."/>
            <person name="Stenlid J."/>
            <person name="Sun H."/>
            <person name="Sun S."/>
            <person name="Syed K."/>
            <person name="Tsang A."/>
            <person name="Wiebenga A."/>
            <person name="Young D."/>
            <person name="Pisabarro A."/>
            <person name="Eastwood D.C."/>
            <person name="Martin F."/>
            <person name="Cullen D."/>
            <person name="Grigoriev I.V."/>
            <person name="Hibbett D.S."/>
        </authorList>
    </citation>
    <scope>NUCLEOTIDE SEQUENCE [LARGE SCALE GENOMIC DNA]</scope>
    <source>
        <strain evidence="6 7">ATCC 11539</strain>
    </source>
</reference>
<dbReference type="PRINTS" id="PR00370">
    <property type="entry name" value="FMOXYGENASE"/>
</dbReference>
<keyword evidence="7" id="KW-1185">Reference proteome</keyword>
<gene>
    <name evidence="6" type="ORF">GLOTRDRAFT_140352</name>
</gene>
<name>S7PYI3_GLOTA</name>
<dbReference type="KEGG" id="gtr:GLOTRDRAFT_140352"/>
<keyword evidence="2" id="KW-0285">Flavoprotein</keyword>
<proteinExistence type="inferred from homology"/>
<evidence type="ECO:0000256" key="1">
    <source>
        <dbReference type="ARBA" id="ARBA00009183"/>
    </source>
</evidence>
<dbReference type="InterPro" id="IPR036188">
    <property type="entry name" value="FAD/NAD-bd_sf"/>
</dbReference>
<protein>
    <submittedName>
        <fullName evidence="6">FAD/NAD P-binding domain-containing protein</fullName>
    </submittedName>
</protein>
<keyword evidence="5" id="KW-0560">Oxidoreductase</keyword>
<evidence type="ECO:0000256" key="2">
    <source>
        <dbReference type="ARBA" id="ARBA00022630"/>
    </source>
</evidence>
<dbReference type="GO" id="GO:0004499">
    <property type="term" value="F:N,N-dimethylaniline monooxygenase activity"/>
    <property type="evidence" value="ECO:0007669"/>
    <property type="project" value="InterPro"/>
</dbReference>
<dbReference type="Proteomes" id="UP000030669">
    <property type="component" value="Unassembled WGS sequence"/>
</dbReference>
<dbReference type="eggNOG" id="KOG1399">
    <property type="taxonomic scope" value="Eukaryota"/>
</dbReference>
<sequence length="524" mass="59512">MRVFRSALQWVLSASSIVPHCIPTDPASSPKSIAIVGAGSGGLAALKALLDLPQETRRDWQIDLFEQRDHVGGIWLAQTDTPSPPDLPDTPMYPSLRTNLPHPTMTYPHFPYPPMTALYPGYSAVQAYHEHFAQHYNLTPYIHFSHTVVNASYHQETHWTIEIELNGTALPEQRYDHLIVANGHNHYPHIPRWDGLEMWLSSSGQREMHHSLWYREPDRYRNHTVVVVGNGDSGRDIAMHVSKVAKKVYHSYDNNTREPVFSPPVPSAIYKPRISHLTNSAIVFTDNTTLSTSGPTTILLATGYDLVVPFLSPLATSPFVDYSTITLTTNRRYIRPLYRHVLALDPELPPNALAFIGLPMWVATAPSDYAQGLFVAHAIADSAMLSSRETMLLELENSERALEAQGIDPFFNGHRLQGRTRPVDYQEEFIAYLRANSSVALPPFLADGRPYVERWRRDVRQYIFLLKKAWARAEELGLQDAFIRGAVTEEEWAEVMERLKEWYVQEEEDRLPTISVLRVEDNEG</sequence>
<dbReference type="InterPro" id="IPR020946">
    <property type="entry name" value="Flavin_mOase-like"/>
</dbReference>
<dbReference type="SUPFAM" id="SSF51905">
    <property type="entry name" value="FAD/NAD(P)-binding domain"/>
    <property type="match status" value="1"/>
</dbReference>
<dbReference type="PANTHER" id="PTHR23023">
    <property type="entry name" value="DIMETHYLANILINE MONOOXYGENASE"/>
    <property type="match status" value="1"/>
</dbReference>
<dbReference type="InterPro" id="IPR000960">
    <property type="entry name" value="Flavin_mOase"/>
</dbReference>
<dbReference type="OMA" id="PVIHKLM"/>
<dbReference type="Pfam" id="PF00743">
    <property type="entry name" value="FMO-like"/>
    <property type="match status" value="1"/>
</dbReference>
<organism evidence="6 7">
    <name type="scientific">Gloeophyllum trabeum (strain ATCC 11539 / FP-39264 / Madison 617)</name>
    <name type="common">Brown rot fungus</name>
    <dbReference type="NCBI Taxonomy" id="670483"/>
    <lineage>
        <taxon>Eukaryota</taxon>
        <taxon>Fungi</taxon>
        <taxon>Dikarya</taxon>
        <taxon>Basidiomycota</taxon>
        <taxon>Agaricomycotina</taxon>
        <taxon>Agaricomycetes</taxon>
        <taxon>Gloeophyllales</taxon>
        <taxon>Gloeophyllaceae</taxon>
        <taxon>Gloeophyllum</taxon>
    </lineage>
</organism>
<dbReference type="Gene3D" id="3.50.50.60">
    <property type="entry name" value="FAD/NAD(P)-binding domain"/>
    <property type="match status" value="2"/>
</dbReference>
<comment type="similarity">
    <text evidence="1">Belongs to the FMO family.</text>
</comment>
<dbReference type="AlphaFoldDB" id="S7PYI3"/>
<dbReference type="GO" id="GO:0050660">
    <property type="term" value="F:flavin adenine dinucleotide binding"/>
    <property type="evidence" value="ECO:0007669"/>
    <property type="project" value="InterPro"/>
</dbReference>
<dbReference type="InterPro" id="IPR050346">
    <property type="entry name" value="FMO-like"/>
</dbReference>
<evidence type="ECO:0000313" key="7">
    <source>
        <dbReference type="Proteomes" id="UP000030669"/>
    </source>
</evidence>
<evidence type="ECO:0000313" key="6">
    <source>
        <dbReference type="EMBL" id="EPQ52711.1"/>
    </source>
</evidence>
<evidence type="ECO:0000256" key="5">
    <source>
        <dbReference type="ARBA" id="ARBA00023002"/>
    </source>
</evidence>
<keyword evidence="3" id="KW-0274">FAD</keyword>
<evidence type="ECO:0000256" key="3">
    <source>
        <dbReference type="ARBA" id="ARBA00022827"/>
    </source>
</evidence>
<dbReference type="RefSeq" id="XP_007868978.1">
    <property type="nucleotide sequence ID" value="XM_007870787.1"/>
</dbReference>